<evidence type="ECO:0000313" key="1">
    <source>
        <dbReference type="EMBL" id="MDD9326958.1"/>
    </source>
</evidence>
<dbReference type="AlphaFoldDB" id="A0A9X4DZZ0"/>
<organism evidence="1">
    <name type="scientific">Neisseria leonii</name>
    <dbReference type="NCBI Taxonomy" id="2995413"/>
    <lineage>
        <taxon>Bacteria</taxon>
        <taxon>Pseudomonadati</taxon>
        <taxon>Pseudomonadota</taxon>
        <taxon>Betaproteobacteria</taxon>
        <taxon>Neisseriales</taxon>
        <taxon>Neisseriaceae</taxon>
        <taxon>Neisseria</taxon>
    </lineage>
</organism>
<gene>
    <name evidence="1" type="ORF">ORY91_000331</name>
</gene>
<dbReference type="EMBL" id="JAPQFL010000001">
    <property type="protein sequence ID" value="MDD9326958.1"/>
    <property type="molecule type" value="Genomic_DNA"/>
</dbReference>
<proteinExistence type="predicted"/>
<accession>A0A9X4DZZ0</accession>
<name>A0A9X4DZZ0_9NEIS</name>
<sequence length="45" mass="4956">MTAAMVQAAAMGCKQIKDRRFFVKKDVSGKKRQAGMGRDLAVSMH</sequence>
<reference evidence="1" key="1">
    <citation type="submission" date="2022-10" db="EMBL/GenBank/DDBJ databases">
        <authorList>
            <person name="Boutroux M."/>
        </authorList>
    </citation>
    <scope>NUCLEOTIDE SEQUENCE</scope>
    <source>
        <strain evidence="1">51.81</strain>
    </source>
</reference>
<protein>
    <submittedName>
        <fullName evidence="1">Uncharacterized protein</fullName>
    </submittedName>
</protein>
<comment type="caution">
    <text evidence="1">The sequence shown here is derived from an EMBL/GenBank/DDBJ whole genome shotgun (WGS) entry which is preliminary data.</text>
</comment>